<evidence type="ECO:0000313" key="4">
    <source>
        <dbReference type="Proteomes" id="UP000242815"/>
    </source>
</evidence>
<evidence type="ECO:0000256" key="1">
    <source>
        <dbReference type="SAM" id="MobiDB-lite"/>
    </source>
</evidence>
<evidence type="ECO:0000259" key="2">
    <source>
        <dbReference type="Pfam" id="PF23843"/>
    </source>
</evidence>
<accession>A0A1I6ANE2</accession>
<evidence type="ECO:0000313" key="3">
    <source>
        <dbReference type="EMBL" id="SFQ70172.1"/>
    </source>
</evidence>
<reference evidence="3 4" key="1">
    <citation type="submission" date="2016-10" db="EMBL/GenBank/DDBJ databases">
        <authorList>
            <person name="de Groot N.N."/>
        </authorList>
    </citation>
    <scope>NUCLEOTIDE SEQUENCE [LARGE SCALE GENOMIC DNA]</scope>
    <source>
        <strain evidence="3 4">JCM 18415</strain>
    </source>
</reference>
<feature type="region of interest" description="Disordered" evidence="1">
    <location>
        <begin position="1"/>
        <end position="29"/>
    </location>
</feature>
<dbReference type="EMBL" id="FOYD01000002">
    <property type="protein sequence ID" value="SFQ70172.1"/>
    <property type="molecule type" value="Genomic_DNA"/>
</dbReference>
<dbReference type="STRING" id="1002526.SAMN05216578_102256"/>
<protein>
    <recommendedName>
        <fullName evidence="2">DUF7210 domain-containing protein</fullName>
    </recommendedName>
</protein>
<proteinExistence type="predicted"/>
<dbReference type="Proteomes" id="UP000242815">
    <property type="component" value="Unassembled WGS sequence"/>
</dbReference>
<dbReference type="InterPro" id="IPR055634">
    <property type="entry name" value="DUF7210"/>
</dbReference>
<dbReference type="RefSeq" id="WP_177197784.1">
    <property type="nucleotide sequence ID" value="NZ_FOYD01000002.1"/>
</dbReference>
<sequence>MTKAATPAGRKEYTLAKKHTHAGKEHQPGAKIHLTARQAAFIAHKLVGGNTETAEG</sequence>
<dbReference type="Pfam" id="PF23843">
    <property type="entry name" value="DUF7210"/>
    <property type="match status" value="1"/>
</dbReference>
<feature type="domain" description="DUF7210" evidence="2">
    <location>
        <begin position="12"/>
        <end position="41"/>
    </location>
</feature>
<organism evidence="3 4">
    <name type="scientific">Halopseudomonas formosensis</name>
    <dbReference type="NCBI Taxonomy" id="1002526"/>
    <lineage>
        <taxon>Bacteria</taxon>
        <taxon>Pseudomonadati</taxon>
        <taxon>Pseudomonadota</taxon>
        <taxon>Gammaproteobacteria</taxon>
        <taxon>Pseudomonadales</taxon>
        <taxon>Pseudomonadaceae</taxon>
        <taxon>Halopseudomonas</taxon>
    </lineage>
</organism>
<name>A0A1I6ANE2_9GAMM</name>
<gene>
    <name evidence="3" type="ORF">SAMN05216578_102256</name>
</gene>
<dbReference type="AlphaFoldDB" id="A0A1I6ANE2"/>